<dbReference type="Gene3D" id="1.10.10.10">
    <property type="entry name" value="Winged helix-like DNA-binding domain superfamily/Winged helix DNA-binding domain"/>
    <property type="match status" value="1"/>
</dbReference>
<dbReference type="SUPFAM" id="SSF46785">
    <property type="entry name" value="Winged helix' DNA-binding domain"/>
    <property type="match status" value="1"/>
</dbReference>
<protein>
    <submittedName>
        <fullName evidence="2">Transcriptional regulator, PadR family</fullName>
    </submittedName>
</protein>
<dbReference type="InterPro" id="IPR036388">
    <property type="entry name" value="WH-like_DNA-bd_sf"/>
</dbReference>
<evidence type="ECO:0000313" key="2">
    <source>
        <dbReference type="EMBL" id="EIA13820.1"/>
    </source>
</evidence>
<dbReference type="PANTHER" id="PTHR33169">
    <property type="entry name" value="PADR-FAMILY TRANSCRIPTIONAL REGULATOR"/>
    <property type="match status" value="1"/>
</dbReference>
<proteinExistence type="predicted"/>
<reference evidence="2 3" key="1">
    <citation type="journal article" date="2012" name="MBio">
        <title>Identification of a highly transmissible animal-independent Staphylococcus aureus ST398 clone with distinct genomic and cell adhesion properties.</title>
        <authorList>
            <person name="Uhlemann A.C."/>
            <person name="Porcella S.F."/>
            <person name="Trivedi S."/>
            <person name="Sullivan S.B."/>
            <person name="Hafer C."/>
            <person name="Kennedy A.D."/>
            <person name="Barbian K.D."/>
            <person name="McCarthy A.J."/>
            <person name="Street C."/>
            <person name="Hirschberg D.L."/>
            <person name="Lipkin W.I."/>
            <person name="Lindsay J.A."/>
            <person name="DeLeo F.R."/>
            <person name="Lowy F.D."/>
        </authorList>
    </citation>
    <scope>NUCLEOTIDE SEQUENCE [LARGE SCALE GENOMIC DNA]</scope>
    <source>
        <strain evidence="2 3">DR10</strain>
    </source>
</reference>
<dbReference type="InterPro" id="IPR005149">
    <property type="entry name" value="Tscrpt_reg_PadR_N"/>
</dbReference>
<dbReference type="InterPro" id="IPR036390">
    <property type="entry name" value="WH_DNA-bd_sf"/>
</dbReference>
<dbReference type="EMBL" id="AIDT01000011">
    <property type="protein sequence ID" value="EIA13820.1"/>
    <property type="molecule type" value="Genomic_DNA"/>
</dbReference>
<gene>
    <name evidence="2" type="ORF">ST398NM02_2738</name>
</gene>
<dbReference type="InterPro" id="IPR052509">
    <property type="entry name" value="Metal_resp_DNA-bind_regulator"/>
</dbReference>
<sequence>MIKMSVSDQIIKGLLDGAILGLIAQGETYGYEIMTKLKNQEFPEISEGSIYPVLMRLNKKGYVDTTIKKSSNGGPRRKYYTITDSGLKELKIFKSKWQALNKGMINLFGGENDVK</sequence>
<name>A0ABC9PZT3_STAA5</name>
<feature type="domain" description="Transcription regulator PadR N-terminal" evidence="1">
    <location>
        <begin position="19"/>
        <end position="91"/>
    </location>
</feature>
<accession>A0ABC9PZT3</accession>
<dbReference type="AlphaFoldDB" id="A0ABC9PZT3"/>
<comment type="caution">
    <text evidence="2">The sequence shown here is derived from an EMBL/GenBank/DDBJ whole genome shotgun (WGS) entry which is preliminary data.</text>
</comment>
<evidence type="ECO:0000313" key="3">
    <source>
        <dbReference type="Proteomes" id="UP000003093"/>
    </source>
</evidence>
<dbReference type="Proteomes" id="UP000003093">
    <property type="component" value="Unassembled WGS sequence"/>
</dbReference>
<dbReference type="PANTHER" id="PTHR33169:SF25">
    <property type="entry name" value="DNA-BINDING PROTEIN YIZB-RELATED"/>
    <property type="match status" value="1"/>
</dbReference>
<organism evidence="2 3">
    <name type="scientific">Staphylococcus aureus subsp. aureus DR10</name>
    <dbReference type="NCBI Taxonomy" id="1155079"/>
    <lineage>
        <taxon>Bacteria</taxon>
        <taxon>Bacillati</taxon>
        <taxon>Bacillota</taxon>
        <taxon>Bacilli</taxon>
        <taxon>Bacillales</taxon>
        <taxon>Staphylococcaceae</taxon>
        <taxon>Staphylococcus</taxon>
    </lineage>
</organism>
<evidence type="ECO:0000259" key="1">
    <source>
        <dbReference type="Pfam" id="PF03551"/>
    </source>
</evidence>
<dbReference type="Pfam" id="PF03551">
    <property type="entry name" value="PadR"/>
    <property type="match status" value="1"/>
</dbReference>